<evidence type="ECO:0000313" key="3">
    <source>
        <dbReference type="EMBL" id="GAW83808.1"/>
    </source>
</evidence>
<feature type="compositionally biased region" description="Basic and acidic residues" evidence="1">
    <location>
        <begin position="373"/>
        <end position="383"/>
    </location>
</feature>
<dbReference type="OMA" id="RWTQAFQ"/>
<dbReference type="OrthoDB" id="382298at2759"/>
<feature type="region of interest" description="Disordered" evidence="1">
    <location>
        <begin position="91"/>
        <end position="128"/>
    </location>
</feature>
<name>A0A1Y1JQL0_PLAGO</name>
<evidence type="ECO:0000256" key="1">
    <source>
        <dbReference type="SAM" id="MobiDB-lite"/>
    </source>
</evidence>
<organism evidence="3 4">
    <name type="scientific">Plasmodium gonderi</name>
    <dbReference type="NCBI Taxonomy" id="77519"/>
    <lineage>
        <taxon>Eukaryota</taxon>
        <taxon>Sar</taxon>
        <taxon>Alveolata</taxon>
        <taxon>Apicomplexa</taxon>
        <taxon>Aconoidasida</taxon>
        <taxon>Haemosporida</taxon>
        <taxon>Plasmodiidae</taxon>
        <taxon>Plasmodium</taxon>
        <taxon>Plasmodium (Plasmodium)</taxon>
    </lineage>
</organism>
<feature type="compositionally biased region" description="Polar residues" evidence="1">
    <location>
        <begin position="326"/>
        <end position="339"/>
    </location>
</feature>
<keyword evidence="4" id="KW-1185">Reference proteome</keyword>
<feature type="region of interest" description="Disordered" evidence="1">
    <location>
        <begin position="373"/>
        <end position="438"/>
    </location>
</feature>
<evidence type="ECO:0000256" key="2">
    <source>
        <dbReference type="SAM" id="SignalP"/>
    </source>
</evidence>
<dbReference type="GeneID" id="39750554"/>
<reference evidence="4" key="1">
    <citation type="submission" date="2017-04" db="EMBL/GenBank/DDBJ databases">
        <title>Plasmodium gonderi genome.</title>
        <authorList>
            <person name="Arisue N."/>
            <person name="Honma H."/>
            <person name="Kawai S."/>
            <person name="Tougan T."/>
            <person name="Tanabe K."/>
            <person name="Horii T."/>
        </authorList>
    </citation>
    <scope>NUCLEOTIDE SEQUENCE [LARGE SCALE GENOMIC DNA]</scope>
    <source>
        <strain evidence="4">ATCC 30045</strain>
    </source>
</reference>
<accession>A0A1Y1JQL0</accession>
<proteinExistence type="predicted"/>
<feature type="compositionally biased region" description="Basic and acidic residues" evidence="1">
    <location>
        <begin position="92"/>
        <end position="105"/>
    </location>
</feature>
<keyword evidence="2" id="KW-0732">Signal</keyword>
<feature type="signal peptide" evidence="2">
    <location>
        <begin position="1"/>
        <end position="27"/>
    </location>
</feature>
<feature type="chain" id="PRO_5013027980" evidence="2">
    <location>
        <begin position="28"/>
        <end position="809"/>
    </location>
</feature>
<feature type="compositionally biased region" description="Basic and acidic residues" evidence="1">
    <location>
        <begin position="422"/>
        <end position="434"/>
    </location>
</feature>
<feature type="compositionally biased region" description="Low complexity" evidence="1">
    <location>
        <begin position="409"/>
        <end position="421"/>
    </location>
</feature>
<feature type="region of interest" description="Disordered" evidence="1">
    <location>
        <begin position="322"/>
        <end position="341"/>
    </location>
</feature>
<dbReference type="AlphaFoldDB" id="A0A1Y1JQL0"/>
<sequence length="809" mass="93597">MRKCKFLFFILPYSLFSLFWNTENVRAQPQKRGHVNDLIKQFETNGNLDTSQHSSNKNEPLARYFERKEHPLSGRQRAIYEDDAAVTSYSSENRKAFPTDKRSSDMYDYAGGRGGDSDVSSGEGYIYSNDYRNDYQHSDGSNQMRQKHTQLEGEMQNRYSNRNSYPDEISTSRIDEDERMKKKDNIYLGEDFETFNKNLGLTMDDYMIDSDYSDNGDVVQSKESKDNFDDGFSHYGDLQFIKRRKNQGINNSDLLSRSRVDGRRHAIYHDSDSNIALSSENEIQGRQYNNPYNYKHDYTYGINNQNSEPYYYTIPDSRNYNDRSSHSINNGRSINSSEVSLEPGYSTPFDSNKSIYGSGENIYEYIPLNEYQEKRNPREKEPKYISLDDMEHVDRNTSLPIRRDKKTFSSSQQQRSSSNAESSDRFKNGKKIDITKGVPNRYDNVSKQIYEQNKSKSVRRNSGSLSAVTVFNTYQERIFLNKLLKNSSGSNKLKNMFSRSGAGGIVSITGEIKKAAEKCIAQNKHKLTRPVLMQNLAFKDSNLLMYYENNASYITSNCATGNGSGSSSSSIANSTGSGTDTCLKIRPMVYEDDEKMLNALKMLPSLYILNMYEFILTNSRMCGSFKTLIKNNIKENNLTTTDIVLSLSNFYFQNVVNPILVNHLMNFLKTKNEIHLNKYYLGAMLSFVPFIKPAMKIYFGDNYSRTNLYVLDNELKKIFTELLIVSLRWTQAFQDKFSDVSNEILMKVNKNLTSFSTRRVGNMNEKFKTLDSILLNQKINNDLIANKDDKYRQIMKYIWKYINNIYFMM</sequence>
<dbReference type="RefSeq" id="XP_028546397.1">
    <property type="nucleotide sequence ID" value="XM_028690596.1"/>
</dbReference>
<evidence type="ECO:0000313" key="4">
    <source>
        <dbReference type="Proteomes" id="UP000195521"/>
    </source>
</evidence>
<protein>
    <submittedName>
        <fullName evidence="3">Uncharacterized protein</fullName>
    </submittedName>
</protein>
<gene>
    <name evidence="3" type="ORF">PGO_146060</name>
</gene>
<comment type="caution">
    <text evidence="3">The sequence shown here is derived from an EMBL/GenBank/DDBJ whole genome shotgun (WGS) entry which is preliminary data.</text>
</comment>
<dbReference type="Proteomes" id="UP000195521">
    <property type="component" value="Unassembled WGS sequence"/>
</dbReference>
<dbReference type="EMBL" id="BDQF01000015">
    <property type="protein sequence ID" value="GAW83808.1"/>
    <property type="molecule type" value="Genomic_DNA"/>
</dbReference>